<evidence type="ECO:0000313" key="1">
    <source>
        <dbReference type="EMBL" id="ODA09613.1"/>
    </source>
</evidence>
<sequence>MRQGLPVFTYAFGAVAHMTGGYYHINSFDDVKTSIKNWENPVFRERERSVAINRADEIFDSEKVMREIIETMTKSPHFY</sequence>
<comment type="caution">
    <text evidence="1">The sequence shown here is derived from an EMBL/GenBank/DDBJ whole genome shotgun (WGS) entry which is preliminary data.</text>
</comment>
<evidence type="ECO:0000313" key="2">
    <source>
        <dbReference type="Proteomes" id="UP000094974"/>
    </source>
</evidence>
<name>A0ABX2ZDL6_PAEPO</name>
<keyword evidence="2" id="KW-1185">Reference proteome</keyword>
<organism evidence="1 2">
    <name type="scientific">Paenibacillus polymyxa</name>
    <name type="common">Bacillus polymyxa</name>
    <dbReference type="NCBI Taxonomy" id="1406"/>
    <lineage>
        <taxon>Bacteria</taxon>
        <taxon>Bacillati</taxon>
        <taxon>Bacillota</taxon>
        <taxon>Bacilli</taxon>
        <taxon>Bacillales</taxon>
        <taxon>Paenibacillaceae</taxon>
        <taxon>Paenibacillus</taxon>
    </lineage>
</organism>
<accession>A0ABX2ZDL6</accession>
<proteinExistence type="predicted"/>
<gene>
    <name evidence="1" type="ORF">A7312_00380</name>
</gene>
<protein>
    <submittedName>
        <fullName evidence="1">Uncharacterized protein</fullName>
    </submittedName>
</protein>
<reference evidence="2" key="1">
    <citation type="submission" date="2016-05" db="EMBL/GenBank/DDBJ databases">
        <title>Whole genome shotgun sequencing of cultured foodborne pathogen.</title>
        <authorList>
            <person name="Zheng J."/>
            <person name="Timme R."/>
            <person name="Allard M."/>
            <person name="Strain E."/>
            <person name="Luo Y."/>
            <person name="Brown E."/>
        </authorList>
    </citation>
    <scope>NUCLEOTIDE SEQUENCE [LARGE SCALE GENOMIC DNA]</scope>
    <source>
        <strain evidence="2">CFSAN034343</strain>
    </source>
</reference>
<dbReference type="Proteomes" id="UP000094974">
    <property type="component" value="Unassembled WGS sequence"/>
</dbReference>
<dbReference type="EMBL" id="LYND01000111">
    <property type="protein sequence ID" value="ODA09613.1"/>
    <property type="molecule type" value="Genomic_DNA"/>
</dbReference>